<evidence type="ECO:0000256" key="1">
    <source>
        <dbReference type="SAM" id="MobiDB-lite"/>
    </source>
</evidence>
<feature type="region of interest" description="Disordered" evidence="1">
    <location>
        <begin position="80"/>
        <end position="127"/>
    </location>
</feature>
<name>A0A927GPX9_STRGL</name>
<dbReference type="EMBL" id="JACWUS010000017">
    <property type="protein sequence ID" value="MBD2830374.1"/>
    <property type="molecule type" value="Genomic_DNA"/>
</dbReference>
<sequence>MVAEFRRRLVLVDLRGCTDEERLAAALDEQPYPRPAGEEEPGTAAGSWRRSSPGAGRAWCAWPLAGGAGCWGGGDRLLRRDRGDGPAAHRPAALRGGLHGVPRAHRPQRGGPAARRDPARTARPGELSHAGYLGAELAKAEAAARLGLHYVQDRPLTAR</sequence>
<dbReference type="Pfam" id="PF14251">
    <property type="entry name" value="PterinBD-DUF4346"/>
    <property type="match status" value="1"/>
</dbReference>
<protein>
    <recommendedName>
        <fullName evidence="2">DUF4346 domain-containing protein</fullName>
    </recommendedName>
</protein>
<dbReference type="AlphaFoldDB" id="A0A927GPX9"/>
<organism evidence="3">
    <name type="scientific">Streptomyces globisporus</name>
    <dbReference type="NCBI Taxonomy" id="1908"/>
    <lineage>
        <taxon>Bacteria</taxon>
        <taxon>Bacillati</taxon>
        <taxon>Actinomycetota</taxon>
        <taxon>Actinomycetes</taxon>
        <taxon>Kitasatosporales</taxon>
        <taxon>Streptomycetaceae</taxon>
        <taxon>Streptomyces</taxon>
    </lineage>
</organism>
<evidence type="ECO:0000313" key="3">
    <source>
        <dbReference type="EMBL" id="MBD2830374.1"/>
    </source>
</evidence>
<dbReference type="InterPro" id="IPR025595">
    <property type="entry name" value="PterinBD-DUF4346"/>
</dbReference>
<evidence type="ECO:0000259" key="2">
    <source>
        <dbReference type="Pfam" id="PF14251"/>
    </source>
</evidence>
<gene>
    <name evidence="3" type="ORF">ID875_27190</name>
</gene>
<reference evidence="3" key="1">
    <citation type="journal article" date="2020" name="PLoS ONE">
        <title>Isolation and characterization of Streptomyces bacteriophages and Streptomyces strains encoding biosynthetic arsenals: Streptomyces strains and phages for antibiotic discovery.</title>
        <authorList>
            <person name="Montano E.T."/>
            <person name="Nideffer J.F."/>
            <person name="Brumage L."/>
            <person name="Erb M."/>
            <person name="Derman A.I."/>
            <person name="Davis J.P."/>
            <person name="Estrada E."/>
            <person name="Fu S."/>
            <person name="Le D."/>
            <person name="Vuppala A."/>
            <person name="Tran C."/>
            <person name="Luterstein E."/>
            <person name="Lakkaraju S."/>
            <person name="Panchagnula S."/>
            <person name="Ren C."/>
            <person name="Doan J."/>
            <person name="Tran S."/>
            <person name="Soriano J."/>
            <person name="Fujita Y."/>
            <person name="Gutala P."/>
            <person name="Fujii Q."/>
            <person name="Lee M."/>
            <person name="Bui A."/>
            <person name="Villarreal C."/>
            <person name="Shing S.R."/>
            <person name="Kim S."/>
            <person name="Freeman D."/>
            <person name="Racha V."/>
            <person name="Ho A."/>
            <person name="Kumar P."/>
            <person name="Falah K."/>
            <person name="Dawson T."/>
            <person name="Enustun E."/>
            <person name="Prichard A."/>
            <person name="Gomez A."/>
            <person name="Khanna K."/>
            <person name="Trigg S."/>
            <person name="Fernandez L."/>
            <person name="Pogliano K."/>
            <person name="Pogliano J."/>
        </authorList>
    </citation>
    <scope>NUCLEOTIDE SEQUENCE</scope>
    <source>
        <strain evidence="3">QF2</strain>
    </source>
</reference>
<feature type="domain" description="DUF4346" evidence="2">
    <location>
        <begin position="125"/>
        <end position="153"/>
    </location>
</feature>
<accession>A0A927GPX9</accession>
<feature type="region of interest" description="Disordered" evidence="1">
    <location>
        <begin position="27"/>
        <end position="55"/>
    </location>
</feature>
<comment type="caution">
    <text evidence="3">The sequence shown here is derived from an EMBL/GenBank/DDBJ whole genome shotgun (WGS) entry which is preliminary data.</text>
</comment>
<proteinExistence type="predicted"/>